<dbReference type="Proteomes" id="UP001345219">
    <property type="component" value="Chromosome 5"/>
</dbReference>
<comment type="caution">
    <text evidence="2">The sequence shown here is derived from an EMBL/GenBank/DDBJ whole genome shotgun (WGS) entry which is preliminary data.</text>
</comment>
<keyword evidence="3" id="KW-1185">Reference proteome</keyword>
<proteinExistence type="predicted"/>
<sequence length="119" mass="14094">MHYIYQLEERSQKLVQYSLKAMPSCLVMEFDIHFVSLHLLSPLLYVGINGPLHYRLQIVRNHYRLLTVTIKMQFVLEDGFSGFICIYFSFSGLPYKHILGWHLCSYNFLPFLLLRFVAT</sequence>
<keyword evidence="1" id="KW-0472">Membrane</keyword>
<accession>A0AAN7KAB9</accession>
<name>A0AAN7KAB9_9MYRT</name>
<keyword evidence="1" id="KW-0812">Transmembrane</keyword>
<evidence type="ECO:0000256" key="1">
    <source>
        <dbReference type="SAM" id="Phobius"/>
    </source>
</evidence>
<gene>
    <name evidence="2" type="ORF">SAY87_005519</name>
</gene>
<organism evidence="2 3">
    <name type="scientific">Trapa incisa</name>
    <dbReference type="NCBI Taxonomy" id="236973"/>
    <lineage>
        <taxon>Eukaryota</taxon>
        <taxon>Viridiplantae</taxon>
        <taxon>Streptophyta</taxon>
        <taxon>Embryophyta</taxon>
        <taxon>Tracheophyta</taxon>
        <taxon>Spermatophyta</taxon>
        <taxon>Magnoliopsida</taxon>
        <taxon>eudicotyledons</taxon>
        <taxon>Gunneridae</taxon>
        <taxon>Pentapetalae</taxon>
        <taxon>rosids</taxon>
        <taxon>malvids</taxon>
        <taxon>Myrtales</taxon>
        <taxon>Lythraceae</taxon>
        <taxon>Trapa</taxon>
    </lineage>
</organism>
<dbReference type="AlphaFoldDB" id="A0AAN7KAB9"/>
<evidence type="ECO:0000313" key="2">
    <source>
        <dbReference type="EMBL" id="KAK4760626.1"/>
    </source>
</evidence>
<dbReference type="EMBL" id="JAXIOK010000010">
    <property type="protein sequence ID" value="KAK4760626.1"/>
    <property type="molecule type" value="Genomic_DNA"/>
</dbReference>
<keyword evidence="1" id="KW-1133">Transmembrane helix</keyword>
<feature type="transmembrane region" description="Helical" evidence="1">
    <location>
        <begin position="74"/>
        <end position="93"/>
    </location>
</feature>
<reference evidence="2 3" key="1">
    <citation type="journal article" date="2023" name="Hortic Res">
        <title>Pangenome of water caltrop reveals structural variations and asymmetric subgenome divergence after allopolyploidization.</title>
        <authorList>
            <person name="Zhang X."/>
            <person name="Chen Y."/>
            <person name="Wang L."/>
            <person name="Yuan Y."/>
            <person name="Fang M."/>
            <person name="Shi L."/>
            <person name="Lu R."/>
            <person name="Comes H.P."/>
            <person name="Ma Y."/>
            <person name="Chen Y."/>
            <person name="Huang G."/>
            <person name="Zhou Y."/>
            <person name="Zheng Z."/>
            <person name="Qiu Y."/>
        </authorList>
    </citation>
    <scope>NUCLEOTIDE SEQUENCE [LARGE SCALE GENOMIC DNA]</scope>
    <source>
        <tissue evidence="2">Roots</tissue>
    </source>
</reference>
<feature type="transmembrane region" description="Helical" evidence="1">
    <location>
        <begin position="99"/>
        <end position="118"/>
    </location>
</feature>
<feature type="transmembrane region" description="Helical" evidence="1">
    <location>
        <begin position="32"/>
        <end position="54"/>
    </location>
</feature>
<protein>
    <submittedName>
        <fullName evidence="2">Uncharacterized protein</fullName>
    </submittedName>
</protein>
<evidence type="ECO:0000313" key="3">
    <source>
        <dbReference type="Proteomes" id="UP001345219"/>
    </source>
</evidence>